<proteinExistence type="predicted"/>
<gene>
    <name evidence="1" type="ORF">DW701_00810</name>
</gene>
<dbReference type="EMBL" id="QSLA01000001">
    <property type="protein sequence ID" value="RHF12792.1"/>
    <property type="molecule type" value="Genomic_DNA"/>
</dbReference>
<dbReference type="RefSeq" id="WP_004293216.1">
    <property type="nucleotide sequence ID" value="NZ_JAQECU010000003.1"/>
</dbReference>
<accession>A0A414MKW1</accession>
<reference evidence="1 2" key="1">
    <citation type="submission" date="2018-08" db="EMBL/GenBank/DDBJ databases">
        <title>A genome reference for cultivated species of the human gut microbiota.</title>
        <authorList>
            <person name="Zou Y."/>
            <person name="Xue W."/>
            <person name="Luo G."/>
        </authorList>
    </citation>
    <scope>NUCLEOTIDE SEQUENCE [LARGE SCALE GENOMIC DNA]</scope>
    <source>
        <strain evidence="1 2">AM26-26AC</strain>
    </source>
</reference>
<sequence length="192" mass="21713">MKQVKSNSKILLFLLFFLCCLTGCKISRKAETSKLPESARYLSSKVRLTIPSKDAVFTVNGTMKLISGERMQLSFLMPIIRTEVARMEVTPEEILLVDRMGKRYVRATRKELKDVLPKKADFAHLEKILFDASKPKGKRELTGKELGIPSLEKGRVELSGFSYGPFSLTPTELSSKYTEVELSEILEMLMSL</sequence>
<name>A0A414MKW1_9BACE</name>
<comment type="caution">
    <text evidence="1">The sequence shown here is derived from an EMBL/GenBank/DDBJ whole genome shotgun (WGS) entry which is preliminary data.</text>
</comment>
<dbReference type="Proteomes" id="UP000283538">
    <property type="component" value="Unassembled WGS sequence"/>
</dbReference>
<protein>
    <submittedName>
        <fullName evidence="1">DUF4292 domain-containing protein</fullName>
    </submittedName>
</protein>
<dbReference type="InterPro" id="IPR025634">
    <property type="entry name" value="DUF4292"/>
</dbReference>
<dbReference type="Pfam" id="PF14125">
    <property type="entry name" value="DUF4292"/>
    <property type="match status" value="1"/>
</dbReference>
<organism evidence="1 2">
    <name type="scientific">Bacteroides eggerthii</name>
    <dbReference type="NCBI Taxonomy" id="28111"/>
    <lineage>
        <taxon>Bacteria</taxon>
        <taxon>Pseudomonadati</taxon>
        <taxon>Bacteroidota</taxon>
        <taxon>Bacteroidia</taxon>
        <taxon>Bacteroidales</taxon>
        <taxon>Bacteroidaceae</taxon>
        <taxon>Bacteroides</taxon>
    </lineage>
</organism>
<evidence type="ECO:0000313" key="1">
    <source>
        <dbReference type="EMBL" id="RHF12792.1"/>
    </source>
</evidence>
<dbReference type="AlphaFoldDB" id="A0A414MKW1"/>
<evidence type="ECO:0000313" key="2">
    <source>
        <dbReference type="Proteomes" id="UP000283538"/>
    </source>
</evidence>